<proteinExistence type="predicted"/>
<feature type="compositionally biased region" description="Polar residues" evidence="1">
    <location>
        <begin position="1"/>
        <end position="13"/>
    </location>
</feature>
<dbReference type="Proteomes" id="UP001469553">
    <property type="component" value="Unassembled WGS sequence"/>
</dbReference>
<sequence>MNRGTFSLTNEPHQNPDPADHKTSQEALIDFTGSPVDDVAQSGGLSSSTVWMKNQVVTSLEKLVSCL</sequence>
<dbReference type="EMBL" id="JAHRIP010037641">
    <property type="protein sequence ID" value="MEQ2294132.1"/>
    <property type="molecule type" value="Genomic_DNA"/>
</dbReference>
<name>A0ABV0YJU8_9TELE</name>
<feature type="region of interest" description="Disordered" evidence="1">
    <location>
        <begin position="1"/>
        <end position="25"/>
    </location>
</feature>
<organism evidence="2 3">
    <name type="scientific">Ameca splendens</name>
    <dbReference type="NCBI Taxonomy" id="208324"/>
    <lineage>
        <taxon>Eukaryota</taxon>
        <taxon>Metazoa</taxon>
        <taxon>Chordata</taxon>
        <taxon>Craniata</taxon>
        <taxon>Vertebrata</taxon>
        <taxon>Euteleostomi</taxon>
        <taxon>Actinopterygii</taxon>
        <taxon>Neopterygii</taxon>
        <taxon>Teleostei</taxon>
        <taxon>Neoteleostei</taxon>
        <taxon>Acanthomorphata</taxon>
        <taxon>Ovalentaria</taxon>
        <taxon>Atherinomorphae</taxon>
        <taxon>Cyprinodontiformes</taxon>
        <taxon>Goodeidae</taxon>
        <taxon>Ameca</taxon>
    </lineage>
</organism>
<comment type="caution">
    <text evidence="2">The sequence shown here is derived from an EMBL/GenBank/DDBJ whole genome shotgun (WGS) entry which is preliminary data.</text>
</comment>
<protein>
    <submittedName>
        <fullName evidence="2">Uncharacterized protein</fullName>
    </submittedName>
</protein>
<evidence type="ECO:0000256" key="1">
    <source>
        <dbReference type="SAM" id="MobiDB-lite"/>
    </source>
</evidence>
<evidence type="ECO:0000313" key="3">
    <source>
        <dbReference type="Proteomes" id="UP001469553"/>
    </source>
</evidence>
<evidence type="ECO:0000313" key="2">
    <source>
        <dbReference type="EMBL" id="MEQ2294132.1"/>
    </source>
</evidence>
<reference evidence="2 3" key="1">
    <citation type="submission" date="2021-06" db="EMBL/GenBank/DDBJ databases">
        <authorList>
            <person name="Palmer J.M."/>
        </authorList>
    </citation>
    <scope>NUCLEOTIDE SEQUENCE [LARGE SCALE GENOMIC DNA]</scope>
    <source>
        <strain evidence="2 3">AS_MEX2019</strain>
        <tissue evidence="2">Muscle</tissue>
    </source>
</reference>
<accession>A0ABV0YJU8</accession>
<keyword evidence="3" id="KW-1185">Reference proteome</keyword>
<gene>
    <name evidence="2" type="ORF">AMECASPLE_000721</name>
</gene>